<gene>
    <name evidence="1" type="ORF">LCGC14_1523280</name>
</gene>
<evidence type="ECO:0000313" key="1">
    <source>
        <dbReference type="EMBL" id="KKM62282.1"/>
    </source>
</evidence>
<dbReference type="EMBL" id="LAZR01011330">
    <property type="protein sequence ID" value="KKM62282.1"/>
    <property type="molecule type" value="Genomic_DNA"/>
</dbReference>
<proteinExistence type="predicted"/>
<reference evidence="1" key="1">
    <citation type="journal article" date="2015" name="Nature">
        <title>Complex archaea that bridge the gap between prokaryotes and eukaryotes.</title>
        <authorList>
            <person name="Spang A."/>
            <person name="Saw J.H."/>
            <person name="Jorgensen S.L."/>
            <person name="Zaremba-Niedzwiedzka K."/>
            <person name="Martijn J."/>
            <person name="Lind A.E."/>
            <person name="van Eijk R."/>
            <person name="Schleper C."/>
            <person name="Guy L."/>
            <person name="Ettema T.J."/>
        </authorList>
    </citation>
    <scope>NUCLEOTIDE SEQUENCE</scope>
</reference>
<organism evidence="1">
    <name type="scientific">marine sediment metagenome</name>
    <dbReference type="NCBI Taxonomy" id="412755"/>
    <lineage>
        <taxon>unclassified sequences</taxon>
        <taxon>metagenomes</taxon>
        <taxon>ecological metagenomes</taxon>
    </lineage>
</organism>
<accession>A0A0F9LZ50</accession>
<dbReference type="AlphaFoldDB" id="A0A0F9LZ50"/>
<name>A0A0F9LZ50_9ZZZZ</name>
<feature type="non-terminal residue" evidence="1">
    <location>
        <position position="235"/>
    </location>
</feature>
<comment type="caution">
    <text evidence="1">The sequence shown here is derived from an EMBL/GenBank/DDBJ whole genome shotgun (WGS) entry which is preliminary data.</text>
</comment>
<protein>
    <submittedName>
        <fullName evidence="1">Uncharacterized protein</fullName>
    </submittedName>
</protein>
<sequence>MFGSALRVALGQGLRVVPLVGVGFLIQDVKDEGVAGGTSSTGANTRVLNTVIVNTIPGAFLGSNQFTLDTGDYEIEAYVPTINSGRNRLYLYNVTDASVILIGQSCFSNLGGTAGGGMGFLRGRITLAATKTLELRQEIETGEVTNGFGVAMSDGVNKEVYATIYISEVSTVQNLLHVRDKKSTTVDGGTPSVGNNIRALNDAVTNEISGASVASDQITLGNGAYEIKAFVPCFR</sequence>